<dbReference type="PANTHER" id="PTHR36453">
    <property type="entry name" value="SECRETED PROTEIN-RELATED"/>
    <property type="match status" value="1"/>
</dbReference>
<gene>
    <name evidence="2" type="ORF">Uis1B_1759</name>
</gene>
<dbReference type="InterPro" id="IPR011050">
    <property type="entry name" value="Pectin_lyase_fold/virulence"/>
</dbReference>
<proteinExistence type="predicted"/>
<dbReference type="RefSeq" id="WP_101617602.1">
    <property type="nucleotide sequence ID" value="NZ_NMWU01000033.1"/>
</dbReference>
<evidence type="ECO:0000259" key="1">
    <source>
        <dbReference type="Pfam" id="PF13229"/>
    </source>
</evidence>
<name>A0A2N5J860_9BIFI</name>
<dbReference type="InterPro" id="IPR006626">
    <property type="entry name" value="PbH1"/>
</dbReference>
<dbReference type="EMBL" id="NMWU01000033">
    <property type="protein sequence ID" value="PLS30390.1"/>
    <property type="molecule type" value="Genomic_DNA"/>
</dbReference>
<sequence length="740" mass="78621">MGSYRLEVHVSPAGSPYGDGSKDYPTRTLDAALAIVRRLRVRTQPVTVWMHGGDYELGHTLELGPADSGITFAAWRGDDGAATPETVRVTGGETIRDWHEDSIDGNPVWVAAASPEAGRTLYVNGDRVPRPRLPHEGYLRVSEQRGLDVNADLNSTLFSGASAFTFNAADSEYAEELANIKAWPGMEAVIPHFWIEERLPIKTIAANGTAANDDTAQNDAVQNITAQNAADTDIAVTSDYQTMLCLKDGDGDAMARFYLDGVAEELGKHAGEWLLDREGQLATDARPNGYGRSVVLYAPGENDSIDDFTAVIPRVGQLVTITGNAAAIAHDIRFENVGFAYADWSQAPAARPPFQMREDPVLDPNVLYASDPQAASTVPGCIGLTFAEDCTFVDCVIEHVAGYAIRLDRGVRGTLISGCTMHDLGAGALACGGDPNPRDPGFNTCNEISDCEISDGGKVYPHAVAVLMRHGSHNTVACNEISRFHSSAIACGWRWDYGENHSTFNRIEGNHIHHLGGPKLDWFGAIYTLGVSPGTVVRGNLIHDVRAAQFGGWGILVDPSTSGIEFSGNVIHHVSSECLHIKTGLNNVITGNLLAHGGTGQMSLAVPEGHTAAVVMHNVIVGAGTPAFAGSPGSGSAADINLISDANMIWDDSDGEQAMIAADGVIAKDADGSDRWTCTTPQGEAWTAKGNDVHSAIADPAVSFNPDGSVTLHDESAWRVQGITPVFSGTQGPRPRSDRG</sequence>
<evidence type="ECO:0000313" key="3">
    <source>
        <dbReference type="Proteomes" id="UP000235050"/>
    </source>
</evidence>
<comment type="caution">
    <text evidence="2">The sequence shown here is derived from an EMBL/GenBank/DDBJ whole genome shotgun (WGS) entry which is preliminary data.</text>
</comment>
<evidence type="ECO:0000313" key="2">
    <source>
        <dbReference type="EMBL" id="PLS30390.1"/>
    </source>
</evidence>
<dbReference type="Pfam" id="PF13229">
    <property type="entry name" value="Beta_helix"/>
    <property type="match status" value="1"/>
</dbReference>
<accession>A0A2N5J860</accession>
<reference evidence="2 3" key="1">
    <citation type="submission" date="2017-07" db="EMBL/GenBank/DDBJ databases">
        <title>Bifidobacterium novel species.</title>
        <authorList>
            <person name="Lugli G.A."/>
            <person name="Milani C."/>
            <person name="Duranti S."/>
            <person name="Mangifesta M."/>
        </authorList>
    </citation>
    <scope>NUCLEOTIDE SEQUENCE [LARGE SCALE GENOMIC DNA]</scope>
    <source>
        <strain evidence="3">Uis1B</strain>
    </source>
</reference>
<keyword evidence="3" id="KW-1185">Reference proteome</keyword>
<dbReference type="AlphaFoldDB" id="A0A2N5J860"/>
<dbReference type="OrthoDB" id="9765222at2"/>
<dbReference type="PANTHER" id="PTHR36453:SF1">
    <property type="entry name" value="RIGHT HANDED BETA HELIX DOMAIN-CONTAINING PROTEIN"/>
    <property type="match status" value="1"/>
</dbReference>
<organism evidence="2 3">
    <name type="scientific">Bifidobacterium margollesii</name>
    <dbReference type="NCBI Taxonomy" id="2020964"/>
    <lineage>
        <taxon>Bacteria</taxon>
        <taxon>Bacillati</taxon>
        <taxon>Actinomycetota</taxon>
        <taxon>Actinomycetes</taxon>
        <taxon>Bifidobacteriales</taxon>
        <taxon>Bifidobacteriaceae</taxon>
        <taxon>Bifidobacterium</taxon>
    </lineage>
</organism>
<dbReference type="Gene3D" id="2.160.20.10">
    <property type="entry name" value="Single-stranded right-handed beta-helix, Pectin lyase-like"/>
    <property type="match status" value="2"/>
</dbReference>
<dbReference type="InterPro" id="IPR012334">
    <property type="entry name" value="Pectin_lyas_fold"/>
</dbReference>
<dbReference type="SUPFAM" id="SSF51126">
    <property type="entry name" value="Pectin lyase-like"/>
    <property type="match status" value="1"/>
</dbReference>
<dbReference type="SMART" id="SM00710">
    <property type="entry name" value="PbH1"/>
    <property type="match status" value="6"/>
</dbReference>
<feature type="domain" description="Right handed beta helix" evidence="1">
    <location>
        <begin position="381"/>
        <end position="544"/>
    </location>
</feature>
<dbReference type="Proteomes" id="UP000235050">
    <property type="component" value="Unassembled WGS sequence"/>
</dbReference>
<protein>
    <submittedName>
        <fullName evidence="2">Right handed beta helix region</fullName>
    </submittedName>
</protein>
<dbReference type="InterPro" id="IPR039448">
    <property type="entry name" value="Beta_helix"/>
</dbReference>